<dbReference type="SUPFAM" id="SSF88946">
    <property type="entry name" value="Sigma2 domain of RNA polymerase sigma factors"/>
    <property type="match status" value="1"/>
</dbReference>
<keyword evidence="3" id="KW-0731">Sigma factor</keyword>
<evidence type="ECO:0000256" key="5">
    <source>
        <dbReference type="ARBA" id="ARBA00023163"/>
    </source>
</evidence>
<dbReference type="InterPro" id="IPR036388">
    <property type="entry name" value="WH-like_DNA-bd_sf"/>
</dbReference>
<dbReference type="InterPro" id="IPR013325">
    <property type="entry name" value="RNA_pol_sigma_r2"/>
</dbReference>
<evidence type="ECO:0000259" key="7">
    <source>
        <dbReference type="Pfam" id="PF08281"/>
    </source>
</evidence>
<dbReference type="Proteomes" id="UP001209317">
    <property type="component" value="Unassembled WGS sequence"/>
</dbReference>
<evidence type="ECO:0000313" key="9">
    <source>
        <dbReference type="Proteomes" id="UP001209317"/>
    </source>
</evidence>
<dbReference type="SUPFAM" id="SSF88659">
    <property type="entry name" value="Sigma3 and sigma4 domains of RNA polymerase sigma factors"/>
    <property type="match status" value="1"/>
</dbReference>
<dbReference type="Gene3D" id="1.10.10.10">
    <property type="entry name" value="Winged helix-like DNA-binding domain superfamily/Winged helix DNA-binding domain"/>
    <property type="match status" value="1"/>
</dbReference>
<proteinExistence type="inferred from homology"/>
<organism evidence="8 9">
    <name type="scientific">Haoranjiania flava</name>
    <dbReference type="NCBI Taxonomy" id="1856322"/>
    <lineage>
        <taxon>Bacteria</taxon>
        <taxon>Pseudomonadati</taxon>
        <taxon>Bacteroidota</taxon>
        <taxon>Chitinophagia</taxon>
        <taxon>Chitinophagales</taxon>
        <taxon>Chitinophagaceae</taxon>
        <taxon>Haoranjiania</taxon>
    </lineage>
</organism>
<dbReference type="AlphaFoldDB" id="A0AAE3LM67"/>
<dbReference type="InterPro" id="IPR039425">
    <property type="entry name" value="RNA_pol_sigma-70-like"/>
</dbReference>
<dbReference type="InterPro" id="IPR014284">
    <property type="entry name" value="RNA_pol_sigma-70_dom"/>
</dbReference>
<dbReference type="Pfam" id="PF04542">
    <property type="entry name" value="Sigma70_r2"/>
    <property type="match status" value="1"/>
</dbReference>
<evidence type="ECO:0000313" key="8">
    <source>
        <dbReference type="EMBL" id="MCU7693506.1"/>
    </source>
</evidence>
<dbReference type="CDD" id="cd06171">
    <property type="entry name" value="Sigma70_r4"/>
    <property type="match status" value="1"/>
</dbReference>
<name>A0AAE3LM67_9BACT</name>
<dbReference type="GO" id="GO:0006352">
    <property type="term" value="P:DNA-templated transcription initiation"/>
    <property type="evidence" value="ECO:0007669"/>
    <property type="project" value="InterPro"/>
</dbReference>
<comment type="caution">
    <text evidence="8">The sequence shown here is derived from an EMBL/GenBank/DDBJ whole genome shotgun (WGS) entry which is preliminary data.</text>
</comment>
<gene>
    <name evidence="8" type="ORF">OD355_03145</name>
</gene>
<evidence type="ECO:0000256" key="2">
    <source>
        <dbReference type="ARBA" id="ARBA00023015"/>
    </source>
</evidence>
<dbReference type="RefSeq" id="WP_263036994.1">
    <property type="nucleotide sequence ID" value="NZ_JAOTPL010000003.1"/>
</dbReference>
<accession>A0AAE3LM67</accession>
<evidence type="ECO:0000256" key="4">
    <source>
        <dbReference type="ARBA" id="ARBA00023125"/>
    </source>
</evidence>
<dbReference type="Pfam" id="PF08281">
    <property type="entry name" value="Sigma70_r4_2"/>
    <property type="match status" value="1"/>
</dbReference>
<dbReference type="NCBIfam" id="TIGR02937">
    <property type="entry name" value="sigma70-ECF"/>
    <property type="match status" value="1"/>
</dbReference>
<keyword evidence="4" id="KW-0238">DNA-binding</keyword>
<dbReference type="GO" id="GO:0016987">
    <property type="term" value="F:sigma factor activity"/>
    <property type="evidence" value="ECO:0007669"/>
    <property type="project" value="UniProtKB-KW"/>
</dbReference>
<dbReference type="InterPro" id="IPR013324">
    <property type="entry name" value="RNA_pol_sigma_r3/r4-like"/>
</dbReference>
<evidence type="ECO:0000259" key="6">
    <source>
        <dbReference type="Pfam" id="PF04542"/>
    </source>
</evidence>
<keyword evidence="9" id="KW-1185">Reference proteome</keyword>
<dbReference type="PANTHER" id="PTHR43133">
    <property type="entry name" value="RNA POLYMERASE ECF-TYPE SIGMA FACTO"/>
    <property type="match status" value="1"/>
</dbReference>
<dbReference type="PANTHER" id="PTHR43133:SF8">
    <property type="entry name" value="RNA POLYMERASE SIGMA FACTOR HI_1459-RELATED"/>
    <property type="match status" value="1"/>
</dbReference>
<evidence type="ECO:0000256" key="3">
    <source>
        <dbReference type="ARBA" id="ARBA00023082"/>
    </source>
</evidence>
<reference evidence="8" key="1">
    <citation type="submission" date="2022-10" db="EMBL/GenBank/DDBJ databases">
        <authorList>
            <person name="Kim H.S."/>
            <person name="Kim J.-S."/>
            <person name="Suh M.K."/>
            <person name="Eom M.K."/>
            <person name="Lee J.-S."/>
        </authorList>
    </citation>
    <scope>NUCLEOTIDE SEQUENCE</scope>
    <source>
        <strain evidence="8">LIP-5</strain>
    </source>
</reference>
<sequence length="166" mass="19709">MKKTLQAENSIDTWFKQYYDELYAFAVKQTNCTSQAKDLVQETFIAAIQSLDSFKNLSAPKTWLYSILKRKIIDSYRAGNKYILQENVEDDIDTQEAHLLDNHDFLRCLKRALASLPRQWRRIVVAKHYHGKSPEQICEEFDISMQNYWQIMHRAKLQLKKQISKF</sequence>
<dbReference type="GO" id="GO:0003677">
    <property type="term" value="F:DNA binding"/>
    <property type="evidence" value="ECO:0007669"/>
    <property type="project" value="UniProtKB-KW"/>
</dbReference>
<dbReference type="Gene3D" id="1.10.1740.10">
    <property type="match status" value="1"/>
</dbReference>
<keyword evidence="5" id="KW-0804">Transcription</keyword>
<feature type="domain" description="RNA polymerase sigma factor 70 region 4 type 2" evidence="7">
    <location>
        <begin position="107"/>
        <end position="159"/>
    </location>
</feature>
<evidence type="ECO:0000256" key="1">
    <source>
        <dbReference type="ARBA" id="ARBA00010641"/>
    </source>
</evidence>
<dbReference type="EMBL" id="JAOTPL010000003">
    <property type="protein sequence ID" value="MCU7693506.1"/>
    <property type="molecule type" value="Genomic_DNA"/>
</dbReference>
<dbReference type="InterPro" id="IPR007627">
    <property type="entry name" value="RNA_pol_sigma70_r2"/>
</dbReference>
<keyword evidence="2" id="KW-0805">Transcription regulation</keyword>
<feature type="domain" description="RNA polymerase sigma-70 region 2" evidence="6">
    <location>
        <begin position="15"/>
        <end position="79"/>
    </location>
</feature>
<protein>
    <submittedName>
        <fullName evidence="8">RNA polymerase sigma factor</fullName>
    </submittedName>
</protein>
<dbReference type="InterPro" id="IPR013249">
    <property type="entry name" value="RNA_pol_sigma70_r4_t2"/>
</dbReference>
<comment type="similarity">
    <text evidence="1">Belongs to the sigma-70 factor family. ECF subfamily.</text>
</comment>